<accession>A0ABQ7BJ21</accession>
<evidence type="ECO:0000313" key="3">
    <source>
        <dbReference type="Proteomes" id="UP000266723"/>
    </source>
</evidence>
<dbReference type="EMBL" id="QGKV02001507">
    <property type="protein sequence ID" value="KAF3532219.1"/>
    <property type="molecule type" value="Genomic_DNA"/>
</dbReference>
<comment type="caution">
    <text evidence="2">The sequence shown here is derived from an EMBL/GenBank/DDBJ whole genome shotgun (WGS) entry which is preliminary data.</text>
</comment>
<keyword evidence="3" id="KW-1185">Reference proteome</keyword>
<proteinExistence type="predicted"/>
<organism evidence="2 3">
    <name type="scientific">Brassica cretica</name>
    <name type="common">Mustard</name>
    <dbReference type="NCBI Taxonomy" id="69181"/>
    <lineage>
        <taxon>Eukaryota</taxon>
        <taxon>Viridiplantae</taxon>
        <taxon>Streptophyta</taxon>
        <taxon>Embryophyta</taxon>
        <taxon>Tracheophyta</taxon>
        <taxon>Spermatophyta</taxon>
        <taxon>Magnoliopsida</taxon>
        <taxon>eudicotyledons</taxon>
        <taxon>Gunneridae</taxon>
        <taxon>Pentapetalae</taxon>
        <taxon>rosids</taxon>
        <taxon>malvids</taxon>
        <taxon>Brassicales</taxon>
        <taxon>Brassicaceae</taxon>
        <taxon>Brassiceae</taxon>
        <taxon>Brassica</taxon>
    </lineage>
</organism>
<protein>
    <submittedName>
        <fullName evidence="2">Uncharacterized protein</fullName>
    </submittedName>
</protein>
<reference evidence="2 3" key="1">
    <citation type="journal article" date="2020" name="BMC Genomics">
        <title>Intraspecific diversification of the crop wild relative Brassica cretica Lam. using demographic model selection.</title>
        <authorList>
            <person name="Kioukis A."/>
            <person name="Michalopoulou V.A."/>
            <person name="Briers L."/>
            <person name="Pirintsos S."/>
            <person name="Studholme D.J."/>
            <person name="Pavlidis P."/>
            <person name="Sarris P.F."/>
        </authorList>
    </citation>
    <scope>NUCLEOTIDE SEQUENCE [LARGE SCALE GENOMIC DNA]</scope>
    <source>
        <strain evidence="3">cv. PFS-1207/04</strain>
    </source>
</reference>
<sequence length="313" mass="33900">MAASAAKRSFVALLASSCWAKRTMTACSISVTFSVTATGVEATEGCPPSVGVSSGLILSSFPVLMGQSLLFDGPCGGMSNSSPTILNSMGFVRIEGFEHLEFGHEQYFVRGKPELMIKLCRKVASARIKKDIKAAKEAEKNGSVGDQPPIRKMCLKDAQGFSVLINTPLFRRQSGNASSVSPSVPYRKVVLLKLYDQFDIAKETFEVWWQLGHQDSNRHEEEHTSMGASWGSNSIYLDLSVLGVPNTDSRKPHGQPTSPASVNPHLIPSYVPRGAAAPICFKTGLAHLEQNQLPYALSCFDEVFLALATRSIT</sequence>
<evidence type="ECO:0000256" key="1">
    <source>
        <dbReference type="SAM" id="SignalP"/>
    </source>
</evidence>
<evidence type="ECO:0000313" key="2">
    <source>
        <dbReference type="EMBL" id="KAF3532219.1"/>
    </source>
</evidence>
<feature type="chain" id="PRO_5045436722" evidence="1">
    <location>
        <begin position="21"/>
        <end position="313"/>
    </location>
</feature>
<gene>
    <name evidence="2" type="ORF">DY000_02040681</name>
</gene>
<feature type="signal peptide" evidence="1">
    <location>
        <begin position="1"/>
        <end position="20"/>
    </location>
</feature>
<dbReference type="Proteomes" id="UP000266723">
    <property type="component" value="Unassembled WGS sequence"/>
</dbReference>
<keyword evidence="1" id="KW-0732">Signal</keyword>
<name>A0ABQ7BJ21_BRACR</name>